<organism evidence="2 3">
    <name type="scientific">Papiliotrema laurentii</name>
    <name type="common">Cryptococcus laurentii</name>
    <dbReference type="NCBI Taxonomy" id="5418"/>
    <lineage>
        <taxon>Eukaryota</taxon>
        <taxon>Fungi</taxon>
        <taxon>Dikarya</taxon>
        <taxon>Basidiomycota</taxon>
        <taxon>Agaricomycotina</taxon>
        <taxon>Tremellomycetes</taxon>
        <taxon>Tremellales</taxon>
        <taxon>Rhynchogastremaceae</taxon>
        <taxon>Papiliotrema</taxon>
    </lineage>
</organism>
<reference evidence="2" key="1">
    <citation type="submission" date="2023-02" db="EMBL/GenBank/DDBJ databases">
        <title>Identification and recombinant expression of a fungal hydrolase from Papiliotrema laurentii that hydrolyzes apple cutin and clears colloidal polyester polyurethane.</title>
        <authorList>
            <consortium name="DOE Joint Genome Institute"/>
            <person name="Roman V.A."/>
            <person name="Bojanowski C."/>
            <person name="Crable B.R."/>
            <person name="Wagner D.N."/>
            <person name="Hung C.S."/>
            <person name="Nadeau L.J."/>
            <person name="Schratz L."/>
            <person name="Haridas S."/>
            <person name="Pangilinan J."/>
            <person name="Lipzen A."/>
            <person name="Na H."/>
            <person name="Yan M."/>
            <person name="Ng V."/>
            <person name="Grigoriev I.V."/>
            <person name="Spatafora J.W."/>
            <person name="Barlow D."/>
            <person name="Biffinger J."/>
            <person name="Kelley-Loughnane N."/>
            <person name="Varaljay V.A."/>
            <person name="Crookes-Goodson W.J."/>
        </authorList>
    </citation>
    <scope>NUCLEOTIDE SEQUENCE</scope>
    <source>
        <strain evidence="2">5307AH</strain>
    </source>
</reference>
<evidence type="ECO:0000256" key="1">
    <source>
        <dbReference type="SAM" id="MobiDB-lite"/>
    </source>
</evidence>
<comment type="caution">
    <text evidence="2">The sequence shown here is derived from an EMBL/GenBank/DDBJ whole genome shotgun (WGS) entry which is preliminary data.</text>
</comment>
<evidence type="ECO:0000313" key="3">
    <source>
        <dbReference type="Proteomes" id="UP001182556"/>
    </source>
</evidence>
<keyword evidence="3" id="KW-1185">Reference proteome</keyword>
<dbReference type="Proteomes" id="UP001182556">
    <property type="component" value="Unassembled WGS sequence"/>
</dbReference>
<protein>
    <submittedName>
        <fullName evidence="2">Uncharacterized protein</fullName>
    </submittedName>
</protein>
<name>A0AAD9FPU3_PAPLA</name>
<sequence>MTNTVTLTQETDTSSPFPGSPRSIPVVQPKPEEVASGKTGDGSSSGYGPTLSERLGRYLGRRSMQRTWVTYEERPIGESGDKGLIFHHAPKWTIATNTDANLVQPQGSGSSAIVRTTFAPALIQRNGMSTLEAALSVSQSLGSQNGSDHQQPPFQEIMLPHLSIGQSKATLQIRSGKYSLPKYKVKPRGEHCLSPSDKWGNLSNGGDSAGCISFLSQQLNQALSSKLGTKDSEFLLAKQSQSQGSVSAQHPAHTRIIPLDLAWDSSEQNLAETQSGRSSVAGSGKEVVSGEQPRGDLYKEGWFDPLCFTVRGVSYAMPQG</sequence>
<dbReference type="EMBL" id="JAODAN010000007">
    <property type="protein sequence ID" value="KAK1923293.1"/>
    <property type="molecule type" value="Genomic_DNA"/>
</dbReference>
<dbReference type="AlphaFoldDB" id="A0AAD9FPU3"/>
<feature type="region of interest" description="Disordered" evidence="1">
    <location>
        <begin position="270"/>
        <end position="292"/>
    </location>
</feature>
<accession>A0AAD9FPU3</accession>
<proteinExistence type="predicted"/>
<feature type="compositionally biased region" description="Polar residues" evidence="1">
    <location>
        <begin position="1"/>
        <end position="17"/>
    </location>
</feature>
<gene>
    <name evidence="2" type="ORF">DB88DRAFT_494509</name>
</gene>
<evidence type="ECO:0000313" key="2">
    <source>
        <dbReference type="EMBL" id="KAK1923293.1"/>
    </source>
</evidence>
<feature type="region of interest" description="Disordered" evidence="1">
    <location>
        <begin position="1"/>
        <end position="53"/>
    </location>
</feature>
<feature type="compositionally biased region" description="Polar residues" evidence="1">
    <location>
        <begin position="270"/>
        <end position="281"/>
    </location>
</feature>